<keyword evidence="10" id="KW-1185">Reference proteome</keyword>
<evidence type="ECO:0000256" key="1">
    <source>
        <dbReference type="ARBA" id="ARBA00001946"/>
    </source>
</evidence>
<keyword evidence="5" id="KW-0378">Hydrolase</keyword>
<organism evidence="9 10">
    <name type="scientific">Inquilinus limosus</name>
    <dbReference type="NCBI Taxonomy" id="171674"/>
    <lineage>
        <taxon>Bacteria</taxon>
        <taxon>Pseudomonadati</taxon>
        <taxon>Pseudomonadota</taxon>
        <taxon>Alphaproteobacteria</taxon>
        <taxon>Rhodospirillales</taxon>
        <taxon>Rhodospirillaceae</taxon>
        <taxon>Inquilinus</taxon>
    </lineage>
</organism>
<evidence type="ECO:0000256" key="2">
    <source>
        <dbReference type="ARBA" id="ARBA00022649"/>
    </source>
</evidence>
<keyword evidence="2" id="KW-1277">Toxin-antitoxin system</keyword>
<dbReference type="GO" id="GO:0016787">
    <property type="term" value="F:hydrolase activity"/>
    <property type="evidence" value="ECO:0007669"/>
    <property type="project" value="UniProtKB-KW"/>
</dbReference>
<keyword evidence="3" id="KW-0540">Nuclease</keyword>
<evidence type="ECO:0000256" key="3">
    <source>
        <dbReference type="ARBA" id="ARBA00022722"/>
    </source>
</evidence>
<dbReference type="PANTHER" id="PTHR33653">
    <property type="entry name" value="RIBONUCLEASE VAPC2"/>
    <property type="match status" value="1"/>
</dbReference>
<dbReference type="InterPro" id="IPR002716">
    <property type="entry name" value="PIN_dom"/>
</dbReference>
<sequence>MTLVDTNVLLDIVTGDPAWAKWSLEQLEAAAERGPLLINDVIYAELSIRYPRIDELDTFVDGAGLDVLPMTRPALFRAGKAFAEYRKAGGKRDRILPDFFIGSQAEVSRLPILTRDVERYRTYFPTVILISPTSAVGS</sequence>
<evidence type="ECO:0000313" key="9">
    <source>
        <dbReference type="EMBL" id="OWJ64723.1"/>
    </source>
</evidence>
<evidence type="ECO:0000313" key="10">
    <source>
        <dbReference type="Proteomes" id="UP000196655"/>
    </source>
</evidence>
<comment type="caution">
    <text evidence="9">The sequence shown here is derived from an EMBL/GenBank/DDBJ whole genome shotgun (WGS) entry which is preliminary data.</text>
</comment>
<protein>
    <submittedName>
        <fullName evidence="9">DNA-binding protein</fullName>
    </submittedName>
</protein>
<dbReference type="SUPFAM" id="SSF88723">
    <property type="entry name" value="PIN domain-like"/>
    <property type="match status" value="1"/>
</dbReference>
<feature type="domain" description="PIN" evidence="8">
    <location>
        <begin position="3"/>
        <end position="123"/>
    </location>
</feature>
<comment type="similarity">
    <text evidence="7">Belongs to the PINc/VapC protein family.</text>
</comment>
<reference evidence="10" key="1">
    <citation type="submission" date="2017-05" db="EMBL/GenBank/DDBJ databases">
        <authorList>
            <person name="Macchi M."/>
            <person name="Festa S."/>
            <person name="Coppotelli B.M."/>
            <person name="Morelli I.S."/>
        </authorList>
    </citation>
    <scope>NUCLEOTIDE SEQUENCE [LARGE SCALE GENOMIC DNA]</scope>
    <source>
        <strain evidence="10">I</strain>
    </source>
</reference>
<keyword evidence="9" id="KW-0238">DNA-binding</keyword>
<dbReference type="AlphaFoldDB" id="A0A211ZHL0"/>
<keyword evidence="4" id="KW-0479">Metal-binding</keyword>
<dbReference type="OrthoDB" id="9800524at2"/>
<dbReference type="GO" id="GO:0004518">
    <property type="term" value="F:nuclease activity"/>
    <property type="evidence" value="ECO:0007669"/>
    <property type="project" value="UniProtKB-KW"/>
</dbReference>
<proteinExistence type="inferred from homology"/>
<dbReference type="PANTHER" id="PTHR33653:SF1">
    <property type="entry name" value="RIBONUCLEASE VAPC2"/>
    <property type="match status" value="1"/>
</dbReference>
<dbReference type="EMBL" id="NHON01000051">
    <property type="protein sequence ID" value="OWJ64723.1"/>
    <property type="molecule type" value="Genomic_DNA"/>
</dbReference>
<evidence type="ECO:0000256" key="5">
    <source>
        <dbReference type="ARBA" id="ARBA00022801"/>
    </source>
</evidence>
<dbReference type="GO" id="GO:0003677">
    <property type="term" value="F:DNA binding"/>
    <property type="evidence" value="ECO:0007669"/>
    <property type="project" value="UniProtKB-KW"/>
</dbReference>
<dbReference type="InterPro" id="IPR050556">
    <property type="entry name" value="Type_II_TA_system_RNase"/>
</dbReference>
<keyword evidence="6" id="KW-0460">Magnesium</keyword>
<evidence type="ECO:0000256" key="4">
    <source>
        <dbReference type="ARBA" id="ARBA00022723"/>
    </source>
</evidence>
<dbReference type="Pfam" id="PF01850">
    <property type="entry name" value="PIN"/>
    <property type="match status" value="1"/>
</dbReference>
<evidence type="ECO:0000256" key="6">
    <source>
        <dbReference type="ARBA" id="ARBA00022842"/>
    </source>
</evidence>
<dbReference type="GO" id="GO:0046872">
    <property type="term" value="F:metal ion binding"/>
    <property type="evidence" value="ECO:0007669"/>
    <property type="project" value="UniProtKB-KW"/>
</dbReference>
<accession>A0A211ZHL0</accession>
<comment type="cofactor">
    <cofactor evidence="1">
        <name>Mg(2+)</name>
        <dbReference type="ChEBI" id="CHEBI:18420"/>
    </cofactor>
</comment>
<dbReference type="InterPro" id="IPR029060">
    <property type="entry name" value="PIN-like_dom_sf"/>
</dbReference>
<evidence type="ECO:0000259" key="8">
    <source>
        <dbReference type="Pfam" id="PF01850"/>
    </source>
</evidence>
<dbReference type="Gene3D" id="3.40.50.1010">
    <property type="entry name" value="5'-nuclease"/>
    <property type="match status" value="1"/>
</dbReference>
<dbReference type="RefSeq" id="WP_088153421.1">
    <property type="nucleotide sequence ID" value="NZ_NHON01000051.1"/>
</dbReference>
<gene>
    <name evidence="9" type="ORF">BWR60_23305</name>
</gene>
<evidence type="ECO:0000256" key="7">
    <source>
        <dbReference type="ARBA" id="ARBA00038093"/>
    </source>
</evidence>
<dbReference type="STRING" id="1122125.GCA_000423185_04250"/>
<dbReference type="Proteomes" id="UP000196655">
    <property type="component" value="Unassembled WGS sequence"/>
</dbReference>
<name>A0A211ZHL0_9PROT</name>